<proteinExistence type="predicted"/>
<name>A0A3P6B4T6_BRACM</name>
<organism evidence="1">
    <name type="scientific">Brassica campestris</name>
    <name type="common">Field mustard</name>
    <dbReference type="NCBI Taxonomy" id="3711"/>
    <lineage>
        <taxon>Eukaryota</taxon>
        <taxon>Viridiplantae</taxon>
        <taxon>Streptophyta</taxon>
        <taxon>Embryophyta</taxon>
        <taxon>Tracheophyta</taxon>
        <taxon>Spermatophyta</taxon>
        <taxon>Magnoliopsida</taxon>
        <taxon>eudicotyledons</taxon>
        <taxon>Gunneridae</taxon>
        <taxon>Pentapetalae</taxon>
        <taxon>rosids</taxon>
        <taxon>malvids</taxon>
        <taxon>Brassicales</taxon>
        <taxon>Brassicaceae</taxon>
        <taxon>Brassiceae</taxon>
        <taxon>Brassica</taxon>
    </lineage>
</organism>
<gene>
    <name evidence="1" type="ORF">BRAA07T28327Z</name>
</gene>
<dbReference type="EMBL" id="LR031574">
    <property type="protein sequence ID" value="VDC96059.1"/>
    <property type="molecule type" value="Genomic_DNA"/>
</dbReference>
<evidence type="ECO:0000313" key="1">
    <source>
        <dbReference type="EMBL" id="VDC96059.1"/>
    </source>
</evidence>
<protein>
    <submittedName>
        <fullName evidence="1">Uncharacterized protein</fullName>
    </submittedName>
</protein>
<accession>A0A3P6B4T6</accession>
<reference evidence="1" key="1">
    <citation type="submission" date="2018-11" db="EMBL/GenBank/DDBJ databases">
        <authorList>
            <consortium name="Genoscope - CEA"/>
            <person name="William W."/>
        </authorList>
    </citation>
    <scope>NUCLEOTIDE SEQUENCE</scope>
</reference>
<sequence>MAMEMIGFFCQALFFTCGFRFIGLELLLHAMFSQAYGFVN</sequence>
<dbReference type="AlphaFoldDB" id="A0A3P6B4T6"/>